<dbReference type="Proteomes" id="UP001226762">
    <property type="component" value="Unassembled WGS sequence"/>
</dbReference>
<sequence length="221" mass="23330">MWRLIVVTFGFLGWAFYVLSGGADYAPADGSRQHAAALKASQPDPEPKHIAAEPQRTAQSTDKPARLVLAAAPSPQRRPNAPVSDAEKRLRLTLNTVRQAVAAEDDATAARSGSPGVETVAADPQKIARLIAAAGAARPQTEPSTGADTVAAEPSPDLRKVSASRVNLRQGPGTDYSVVTKLTRDTEVEVLSDDGDGWVKLRVLASGRVGWMADYLLVAAK</sequence>
<dbReference type="SMART" id="SM00287">
    <property type="entry name" value="SH3b"/>
    <property type="match status" value="1"/>
</dbReference>
<dbReference type="EMBL" id="JANHAX010000004">
    <property type="protein sequence ID" value="MDQ2091209.1"/>
    <property type="molecule type" value="Genomic_DNA"/>
</dbReference>
<feature type="region of interest" description="Disordered" evidence="1">
    <location>
        <begin position="136"/>
        <end position="156"/>
    </location>
</feature>
<dbReference type="InterPro" id="IPR003646">
    <property type="entry name" value="SH3-like_bac-type"/>
</dbReference>
<comment type="caution">
    <text evidence="3">The sequence shown here is derived from an EMBL/GenBank/DDBJ whole genome shotgun (WGS) entry which is preliminary data.</text>
</comment>
<accession>A0AAE3WEG8</accession>
<evidence type="ECO:0000259" key="2">
    <source>
        <dbReference type="PROSITE" id="PS51781"/>
    </source>
</evidence>
<keyword evidence="4" id="KW-1185">Reference proteome</keyword>
<feature type="region of interest" description="Disordered" evidence="1">
    <location>
        <begin position="40"/>
        <end position="64"/>
    </location>
</feature>
<dbReference type="AlphaFoldDB" id="A0AAE3WEG8"/>
<reference evidence="3" key="1">
    <citation type="submission" date="2022-07" db="EMBL/GenBank/DDBJ databases">
        <authorList>
            <person name="Otstavnykh N."/>
            <person name="Isaeva M."/>
            <person name="Bystritskaya E."/>
        </authorList>
    </citation>
    <scope>NUCLEOTIDE SEQUENCE</scope>
    <source>
        <strain evidence="3">KCTC 52189</strain>
    </source>
</reference>
<dbReference type="Gene3D" id="2.30.30.40">
    <property type="entry name" value="SH3 Domains"/>
    <property type="match status" value="1"/>
</dbReference>
<protein>
    <submittedName>
        <fullName evidence="3">SH3 domain-containing protein</fullName>
    </submittedName>
</protein>
<reference evidence="3" key="2">
    <citation type="submission" date="2023-02" db="EMBL/GenBank/DDBJ databases">
        <title>'Rhodoalgimonas zhirmunskyi' gen. nov., isolated from a red alga.</title>
        <authorList>
            <person name="Nedashkovskaya O.I."/>
            <person name="Otstavnykh N.Y."/>
            <person name="Bystritskaya E.P."/>
            <person name="Balabanova L.A."/>
            <person name="Isaeva M.P."/>
        </authorList>
    </citation>
    <scope>NUCLEOTIDE SEQUENCE</scope>
    <source>
        <strain evidence="3">KCTC 52189</strain>
    </source>
</reference>
<dbReference type="RefSeq" id="WP_306736494.1">
    <property type="nucleotide sequence ID" value="NZ_JANHAX010000004.1"/>
</dbReference>
<gene>
    <name evidence="3" type="ORF">NO357_14995</name>
</gene>
<name>A0AAE3WEG8_9RHOB</name>
<evidence type="ECO:0000313" key="4">
    <source>
        <dbReference type="Proteomes" id="UP001226762"/>
    </source>
</evidence>
<evidence type="ECO:0000313" key="3">
    <source>
        <dbReference type="EMBL" id="MDQ2091209.1"/>
    </source>
</evidence>
<dbReference type="PROSITE" id="PS51781">
    <property type="entry name" value="SH3B"/>
    <property type="match status" value="1"/>
</dbReference>
<organism evidence="3 4">
    <name type="scientific">Marimonas arenosa</name>
    <dbReference type="NCBI Taxonomy" id="1795305"/>
    <lineage>
        <taxon>Bacteria</taxon>
        <taxon>Pseudomonadati</taxon>
        <taxon>Pseudomonadota</taxon>
        <taxon>Alphaproteobacteria</taxon>
        <taxon>Rhodobacterales</taxon>
        <taxon>Paracoccaceae</taxon>
        <taxon>Marimonas</taxon>
    </lineage>
</organism>
<evidence type="ECO:0000256" key="1">
    <source>
        <dbReference type="SAM" id="MobiDB-lite"/>
    </source>
</evidence>
<proteinExistence type="predicted"/>
<dbReference type="Pfam" id="PF08239">
    <property type="entry name" value="SH3_3"/>
    <property type="match status" value="1"/>
</dbReference>
<feature type="domain" description="SH3b" evidence="2">
    <location>
        <begin position="156"/>
        <end position="220"/>
    </location>
</feature>